<evidence type="ECO:0000313" key="3">
    <source>
        <dbReference type="Proteomes" id="UP000824782"/>
    </source>
</evidence>
<gene>
    <name evidence="2" type="ORF">GDO81_014549</name>
</gene>
<keyword evidence="1" id="KW-0812">Transmembrane</keyword>
<comment type="caution">
    <text evidence="2">The sequence shown here is derived from an EMBL/GenBank/DDBJ whole genome shotgun (WGS) entry which is preliminary data.</text>
</comment>
<evidence type="ECO:0000313" key="2">
    <source>
        <dbReference type="EMBL" id="KAG8569803.1"/>
    </source>
</evidence>
<keyword evidence="3" id="KW-1185">Reference proteome</keyword>
<keyword evidence="1" id="KW-0472">Membrane</keyword>
<evidence type="ECO:0000256" key="1">
    <source>
        <dbReference type="SAM" id="Phobius"/>
    </source>
</evidence>
<keyword evidence="1" id="KW-1133">Transmembrane helix</keyword>
<feature type="transmembrane region" description="Helical" evidence="1">
    <location>
        <begin position="86"/>
        <end position="104"/>
    </location>
</feature>
<dbReference type="Proteomes" id="UP000824782">
    <property type="component" value="Unassembled WGS sequence"/>
</dbReference>
<dbReference type="EMBL" id="WNYA01000006">
    <property type="protein sequence ID" value="KAG8569803.1"/>
    <property type="molecule type" value="Genomic_DNA"/>
</dbReference>
<proteinExistence type="predicted"/>
<dbReference type="AlphaFoldDB" id="A0AAV7BB62"/>
<reference evidence="2" key="1">
    <citation type="thesis" date="2020" institute="ProQuest LLC" country="789 East Eisenhower Parkway, Ann Arbor, MI, USA">
        <title>Comparative Genomics and Chromosome Evolution.</title>
        <authorList>
            <person name="Mudd A.B."/>
        </authorList>
    </citation>
    <scope>NUCLEOTIDE SEQUENCE</scope>
    <source>
        <strain evidence="2">237g6f4</strain>
        <tissue evidence="2">Blood</tissue>
    </source>
</reference>
<name>A0AAV7BB62_ENGPU</name>
<organism evidence="2 3">
    <name type="scientific">Engystomops pustulosus</name>
    <name type="common">Tungara frog</name>
    <name type="synonym">Physalaemus pustulosus</name>
    <dbReference type="NCBI Taxonomy" id="76066"/>
    <lineage>
        <taxon>Eukaryota</taxon>
        <taxon>Metazoa</taxon>
        <taxon>Chordata</taxon>
        <taxon>Craniata</taxon>
        <taxon>Vertebrata</taxon>
        <taxon>Euteleostomi</taxon>
        <taxon>Amphibia</taxon>
        <taxon>Batrachia</taxon>
        <taxon>Anura</taxon>
        <taxon>Neobatrachia</taxon>
        <taxon>Hyloidea</taxon>
        <taxon>Leptodactylidae</taxon>
        <taxon>Leiuperinae</taxon>
        <taxon>Engystomops</taxon>
    </lineage>
</organism>
<sequence>MWSIIYIYTITHNPGLGAAAMISGQLYQYGGGRGHESVWAPSKVSGSGVRGSPFSASFVPFLIAWFRFSGFSLWEDWMLLECNKGFFFCFFLNLFPFSLSIHLFKY</sequence>
<protein>
    <submittedName>
        <fullName evidence="2">Uncharacterized protein</fullName>
    </submittedName>
</protein>
<accession>A0AAV7BB62</accession>